<dbReference type="InterPro" id="IPR007110">
    <property type="entry name" value="Ig-like_dom"/>
</dbReference>
<gene>
    <name evidence="3" type="ORF">EPR50_G00103940</name>
</gene>
<feature type="chain" id="PRO_5019748246" description="Ig-like domain-containing protein" evidence="1">
    <location>
        <begin position="24"/>
        <end position="152"/>
    </location>
</feature>
<protein>
    <recommendedName>
        <fullName evidence="2">Ig-like domain-containing protein</fullName>
    </recommendedName>
</protein>
<dbReference type="EMBL" id="SCKG01000009">
    <property type="protein sequence ID" value="TDH09028.1"/>
    <property type="molecule type" value="Genomic_DNA"/>
</dbReference>
<keyword evidence="4" id="KW-1185">Reference proteome</keyword>
<dbReference type="Pfam" id="PF07654">
    <property type="entry name" value="C1-set"/>
    <property type="match status" value="1"/>
</dbReference>
<evidence type="ECO:0000256" key="1">
    <source>
        <dbReference type="SAM" id="SignalP"/>
    </source>
</evidence>
<dbReference type="Proteomes" id="UP000295070">
    <property type="component" value="Chromosome 9"/>
</dbReference>
<evidence type="ECO:0000259" key="2">
    <source>
        <dbReference type="PROSITE" id="PS50835"/>
    </source>
</evidence>
<dbReference type="AlphaFoldDB" id="A0A484D160"/>
<proteinExistence type="predicted"/>
<dbReference type="STRING" id="8167.A0A484D160"/>
<dbReference type="InterPro" id="IPR036179">
    <property type="entry name" value="Ig-like_dom_sf"/>
</dbReference>
<dbReference type="Gene3D" id="2.60.40.10">
    <property type="entry name" value="Immunoglobulins"/>
    <property type="match status" value="1"/>
</dbReference>
<feature type="signal peptide" evidence="1">
    <location>
        <begin position="1"/>
        <end position="23"/>
    </location>
</feature>
<keyword evidence="1" id="KW-0732">Signal</keyword>
<dbReference type="InterPro" id="IPR013783">
    <property type="entry name" value="Ig-like_fold"/>
</dbReference>
<evidence type="ECO:0000313" key="4">
    <source>
        <dbReference type="Proteomes" id="UP000295070"/>
    </source>
</evidence>
<dbReference type="InterPro" id="IPR003597">
    <property type="entry name" value="Ig_C1-set"/>
</dbReference>
<dbReference type="SUPFAM" id="SSF48726">
    <property type="entry name" value="Immunoglobulin"/>
    <property type="match status" value="1"/>
</dbReference>
<reference evidence="3 4" key="1">
    <citation type="submission" date="2019-01" db="EMBL/GenBank/DDBJ databases">
        <title>A chromosome-scale genome assembly of the yellow perch, Perca flavescens.</title>
        <authorList>
            <person name="Feron R."/>
            <person name="Morvezen R."/>
            <person name="Bestin A."/>
            <person name="Haffray P."/>
            <person name="Klopp C."/>
            <person name="Zahm M."/>
            <person name="Cabau C."/>
            <person name="Roques C."/>
            <person name="Donnadieu C."/>
            <person name="Bouchez O."/>
            <person name="Christie M."/>
            <person name="Larson W."/>
            <person name="Guiguen Y."/>
        </authorList>
    </citation>
    <scope>NUCLEOTIDE SEQUENCE [LARGE SCALE GENOMIC DNA]</scope>
    <source>
        <strain evidence="3">YP-PL-M2</strain>
        <tissue evidence="3">Blood</tissue>
    </source>
</reference>
<accession>A0A484D160</accession>
<feature type="domain" description="Ig-like" evidence="2">
    <location>
        <begin position="58"/>
        <end position="135"/>
    </location>
</feature>
<organism evidence="3 4">
    <name type="scientific">Perca flavescens</name>
    <name type="common">American yellow perch</name>
    <name type="synonym">Morone flavescens</name>
    <dbReference type="NCBI Taxonomy" id="8167"/>
    <lineage>
        <taxon>Eukaryota</taxon>
        <taxon>Metazoa</taxon>
        <taxon>Chordata</taxon>
        <taxon>Craniata</taxon>
        <taxon>Vertebrata</taxon>
        <taxon>Euteleostomi</taxon>
        <taxon>Actinopterygii</taxon>
        <taxon>Neopterygii</taxon>
        <taxon>Teleostei</taxon>
        <taxon>Neoteleostei</taxon>
        <taxon>Acanthomorphata</taxon>
        <taxon>Eupercaria</taxon>
        <taxon>Perciformes</taxon>
        <taxon>Percoidei</taxon>
        <taxon>Percidae</taxon>
        <taxon>Percinae</taxon>
        <taxon>Perca</taxon>
    </lineage>
</organism>
<evidence type="ECO:0000313" key="3">
    <source>
        <dbReference type="EMBL" id="TDH09028.1"/>
    </source>
</evidence>
<comment type="caution">
    <text evidence="3">The sequence shown here is derived from an EMBL/GenBank/DDBJ whole genome shotgun (WGS) entry which is preliminary data.</text>
</comment>
<name>A0A484D160_PERFV</name>
<sequence length="152" mass="16424">MENTFTFIFLLQWCVVCCRPGKAELSFSVAFSEGTLLQVHGGEEQLLHGQNQTTGPVPSVQIFSSVPGAPPLLVCIVSRLSSPRQDVLWWLDDTPVTSSGAHVSWAAAEGGGAYTATAVWAVPAADWGSRSSYWCGTVQDGRVHRQRLCSQD</sequence>
<dbReference type="PROSITE" id="PS50835">
    <property type="entry name" value="IG_LIKE"/>
    <property type="match status" value="1"/>
</dbReference>